<dbReference type="EMBL" id="KZ819666">
    <property type="protein sequence ID" value="PWN28035.1"/>
    <property type="molecule type" value="Genomic_DNA"/>
</dbReference>
<feature type="region of interest" description="Disordered" evidence="2">
    <location>
        <begin position="1"/>
        <end position="111"/>
    </location>
</feature>
<name>A0A316UY15_9BASI</name>
<reference evidence="3 4" key="1">
    <citation type="journal article" date="2018" name="Mol. Biol. Evol.">
        <title>Broad Genomic Sampling Reveals a Smut Pathogenic Ancestry of the Fungal Clade Ustilaginomycotina.</title>
        <authorList>
            <person name="Kijpornyongpan T."/>
            <person name="Mondo S.J."/>
            <person name="Barry K."/>
            <person name="Sandor L."/>
            <person name="Lee J."/>
            <person name="Lipzen A."/>
            <person name="Pangilinan J."/>
            <person name="LaButti K."/>
            <person name="Hainaut M."/>
            <person name="Henrissat B."/>
            <person name="Grigoriev I.V."/>
            <person name="Spatafora J.W."/>
            <person name="Aime M.C."/>
        </authorList>
    </citation>
    <scope>NUCLEOTIDE SEQUENCE [LARGE SCALE GENOMIC DNA]</scope>
    <source>
        <strain evidence="3 4">MCA 5214</strain>
    </source>
</reference>
<evidence type="ECO:0000256" key="1">
    <source>
        <dbReference type="ARBA" id="ARBA00007865"/>
    </source>
</evidence>
<evidence type="ECO:0008006" key="5">
    <source>
        <dbReference type="Google" id="ProtNLM"/>
    </source>
</evidence>
<dbReference type="Pfam" id="PF04199">
    <property type="entry name" value="Cyclase"/>
    <property type="match status" value="1"/>
</dbReference>
<dbReference type="AlphaFoldDB" id="A0A316UY15"/>
<dbReference type="Proteomes" id="UP000245884">
    <property type="component" value="Unassembled WGS sequence"/>
</dbReference>
<dbReference type="PANTHER" id="PTHR34861">
    <property type="match status" value="1"/>
</dbReference>
<sequence length="474" mass="51967">MSSNRGSSGGSGSGSHHDHHDESTRHRISRIAGALGASMTPKYYRVGAPTSSTPSQATSSSPSSSHASSPADRLLSISRQLGGAVGSPTSIRQHSSQNNYSGQHSHPHAEAKQWERLPRFRDLPSEGGFPGCAWSVWGQGDQLGTLNMLTAPVRARAAKEEIRTGVCVTLSWPMHLPLHAAFGRKGVEHTARGKQGPQYAERREAALHERRVAGEAVEDRSDQEGMPLADDEIALNLQAGSQWDGLSHFGHLSLNCYYGGRSRKEIHDSFANPDRPVDPRGERGPDLGIQAWAQKGIAGRGVLLDVWGYLCRNNEGKPPYDPATTNAITLDQLRDCARAQGVRFRQGDILIIRTGWTYRYYNSSDAERRDGATGKKGYVGIEQGDAMLEWLWDNHFAAVASDAPALERWPCPLGQTHLHETLLAMWGMPIGEMFDLEDLTHHCLSNRRWTFYFSSWPLNLWGGVASTANAGATF</sequence>
<feature type="compositionally biased region" description="Polar residues" evidence="2">
    <location>
        <begin position="87"/>
        <end position="104"/>
    </location>
</feature>
<proteinExistence type="inferred from homology"/>
<dbReference type="GeneID" id="37027827"/>
<dbReference type="InterPro" id="IPR007325">
    <property type="entry name" value="KFase/CYL"/>
</dbReference>
<dbReference type="SUPFAM" id="SSF102198">
    <property type="entry name" value="Putative cyclase"/>
    <property type="match status" value="1"/>
</dbReference>
<feature type="compositionally biased region" description="Low complexity" evidence="2">
    <location>
        <begin position="48"/>
        <end position="71"/>
    </location>
</feature>
<dbReference type="STRING" id="1569628.A0A316UY15"/>
<feature type="compositionally biased region" description="Basic and acidic residues" evidence="2">
    <location>
        <begin position="15"/>
        <end position="25"/>
    </location>
</feature>
<evidence type="ECO:0000256" key="2">
    <source>
        <dbReference type="SAM" id="MobiDB-lite"/>
    </source>
</evidence>
<protein>
    <recommendedName>
        <fullName evidence="5">Cyclase</fullName>
    </recommendedName>
</protein>
<evidence type="ECO:0000313" key="4">
    <source>
        <dbReference type="Proteomes" id="UP000245884"/>
    </source>
</evidence>
<dbReference type="GO" id="GO:0004061">
    <property type="term" value="F:arylformamidase activity"/>
    <property type="evidence" value="ECO:0007669"/>
    <property type="project" value="InterPro"/>
</dbReference>
<organism evidence="3 4">
    <name type="scientific">Jaminaea rosea</name>
    <dbReference type="NCBI Taxonomy" id="1569628"/>
    <lineage>
        <taxon>Eukaryota</taxon>
        <taxon>Fungi</taxon>
        <taxon>Dikarya</taxon>
        <taxon>Basidiomycota</taxon>
        <taxon>Ustilaginomycotina</taxon>
        <taxon>Exobasidiomycetes</taxon>
        <taxon>Microstromatales</taxon>
        <taxon>Microstromatales incertae sedis</taxon>
        <taxon>Jaminaea</taxon>
    </lineage>
</organism>
<accession>A0A316UY15</accession>
<gene>
    <name evidence="3" type="ORF">BDZ90DRAFT_231801</name>
</gene>
<dbReference type="OrthoDB" id="5396at2759"/>
<keyword evidence="4" id="KW-1185">Reference proteome</keyword>
<dbReference type="Gene3D" id="3.50.30.50">
    <property type="entry name" value="Putative cyclase"/>
    <property type="match status" value="1"/>
</dbReference>
<dbReference type="GO" id="GO:0019441">
    <property type="term" value="P:L-tryptophan catabolic process to kynurenine"/>
    <property type="evidence" value="ECO:0007669"/>
    <property type="project" value="InterPro"/>
</dbReference>
<evidence type="ECO:0000313" key="3">
    <source>
        <dbReference type="EMBL" id="PWN28035.1"/>
    </source>
</evidence>
<dbReference type="InterPro" id="IPR037175">
    <property type="entry name" value="KFase_sf"/>
</dbReference>
<comment type="similarity">
    <text evidence="1">Belongs to the Cyclase 1 superfamily.</text>
</comment>
<dbReference type="RefSeq" id="XP_025362647.1">
    <property type="nucleotide sequence ID" value="XM_025506004.1"/>
</dbReference>
<dbReference type="PANTHER" id="PTHR34861:SF10">
    <property type="entry name" value="CYCLASE"/>
    <property type="match status" value="1"/>
</dbReference>